<dbReference type="AlphaFoldDB" id="A0AAD5V5T2"/>
<gene>
    <name evidence="3" type="ORF">NLI96_g6438</name>
</gene>
<evidence type="ECO:0000256" key="1">
    <source>
        <dbReference type="SAM" id="MobiDB-lite"/>
    </source>
</evidence>
<accession>A0AAD5V5T2</accession>
<dbReference type="SMART" id="SM00225">
    <property type="entry name" value="BTB"/>
    <property type="match status" value="2"/>
</dbReference>
<sequence length="462" mass="51861">MPASPPFDRPDATLIIRSCDSVDFRLYKETIAMASPHFENLLRSKTSDASASNLNPFLPPDSLPSYDVTEDSETLDCLFRLIYPIPRSPIKDVRLAGKVLEAAFKYEMKQAEDEMRSCWGRLADQNPVAAYAIACKLNLEDEARIAAHCAIGKPGLRYVPELDEVKAGPYFRFLEFIHAKVPAYEEAEWDPMLSPGFSRKFIAAPEQDPSSSRRDPSPFHSNPEFSTLSRFPVDIILQASSGEQVRAHRILLSMASPVLSALIDGVSKPDGDNLPTLPIDLEGHQLTKLVSLCYRMCSSGIHTIEDFVEIIELGNKFEISGIDQMARAQVLTLKGTEKEPLRVYYLCLRFGWHEEARSVAMRLALLSTVEVYCPEMEHVPAWAYFNIRRYHYRCHSAMSTRLHASGRRLRTSMGPSAPGFLQELQDAATKREFGESFSRSAVKDVSVPRLCIDSSRTLTAFT</sequence>
<dbReference type="InterPro" id="IPR011333">
    <property type="entry name" value="SKP1/BTB/POZ_sf"/>
</dbReference>
<dbReference type="Gene3D" id="3.30.710.10">
    <property type="entry name" value="Potassium Channel Kv1.1, Chain A"/>
    <property type="match status" value="2"/>
</dbReference>
<proteinExistence type="predicted"/>
<dbReference type="SUPFAM" id="SSF54695">
    <property type="entry name" value="POZ domain"/>
    <property type="match status" value="1"/>
</dbReference>
<feature type="region of interest" description="Disordered" evidence="1">
    <location>
        <begin position="205"/>
        <end position="225"/>
    </location>
</feature>
<evidence type="ECO:0000313" key="4">
    <source>
        <dbReference type="Proteomes" id="UP001212997"/>
    </source>
</evidence>
<evidence type="ECO:0000313" key="3">
    <source>
        <dbReference type="EMBL" id="KAJ3483248.1"/>
    </source>
</evidence>
<feature type="domain" description="BTB" evidence="2">
    <location>
        <begin position="10"/>
        <end position="83"/>
    </location>
</feature>
<dbReference type="InterPro" id="IPR000210">
    <property type="entry name" value="BTB/POZ_dom"/>
</dbReference>
<dbReference type="PROSITE" id="PS50097">
    <property type="entry name" value="BTB"/>
    <property type="match status" value="2"/>
</dbReference>
<reference evidence="3" key="1">
    <citation type="submission" date="2022-07" db="EMBL/GenBank/DDBJ databases">
        <title>Genome Sequence of Physisporinus lineatus.</title>
        <authorList>
            <person name="Buettner E."/>
        </authorList>
    </citation>
    <scope>NUCLEOTIDE SEQUENCE</scope>
    <source>
        <strain evidence="3">VT162</strain>
    </source>
</reference>
<keyword evidence="4" id="KW-1185">Reference proteome</keyword>
<name>A0AAD5V5T2_9APHY</name>
<protein>
    <recommendedName>
        <fullName evidence="2">BTB domain-containing protein</fullName>
    </recommendedName>
</protein>
<dbReference type="Proteomes" id="UP001212997">
    <property type="component" value="Unassembled WGS sequence"/>
</dbReference>
<dbReference type="Pfam" id="PF00651">
    <property type="entry name" value="BTB"/>
    <property type="match status" value="1"/>
</dbReference>
<evidence type="ECO:0000259" key="2">
    <source>
        <dbReference type="PROSITE" id="PS50097"/>
    </source>
</evidence>
<dbReference type="EMBL" id="JANAWD010000235">
    <property type="protein sequence ID" value="KAJ3483248.1"/>
    <property type="molecule type" value="Genomic_DNA"/>
</dbReference>
<comment type="caution">
    <text evidence="3">The sequence shown here is derived from an EMBL/GenBank/DDBJ whole genome shotgun (WGS) entry which is preliminary data.</text>
</comment>
<organism evidence="3 4">
    <name type="scientific">Meripilus lineatus</name>
    <dbReference type="NCBI Taxonomy" id="2056292"/>
    <lineage>
        <taxon>Eukaryota</taxon>
        <taxon>Fungi</taxon>
        <taxon>Dikarya</taxon>
        <taxon>Basidiomycota</taxon>
        <taxon>Agaricomycotina</taxon>
        <taxon>Agaricomycetes</taxon>
        <taxon>Polyporales</taxon>
        <taxon>Meripilaceae</taxon>
        <taxon>Meripilus</taxon>
    </lineage>
</organism>
<feature type="domain" description="BTB" evidence="2">
    <location>
        <begin position="233"/>
        <end position="294"/>
    </location>
</feature>